<organism evidence="1 2">
    <name type="scientific">Bosea eneae</name>
    <dbReference type="NCBI Taxonomy" id="151454"/>
    <lineage>
        <taxon>Bacteria</taxon>
        <taxon>Pseudomonadati</taxon>
        <taxon>Pseudomonadota</taxon>
        <taxon>Alphaproteobacteria</taxon>
        <taxon>Hyphomicrobiales</taxon>
        <taxon>Boseaceae</taxon>
        <taxon>Bosea</taxon>
    </lineage>
</organism>
<evidence type="ECO:0000313" key="1">
    <source>
        <dbReference type="EMBL" id="MFC5421965.1"/>
    </source>
</evidence>
<accession>A0ABW0IY70</accession>
<gene>
    <name evidence="1" type="ORF">ACFPOB_20595</name>
</gene>
<evidence type="ECO:0000313" key="2">
    <source>
        <dbReference type="Proteomes" id="UP001596053"/>
    </source>
</evidence>
<proteinExistence type="predicted"/>
<dbReference type="RefSeq" id="WP_377800268.1">
    <property type="nucleotide sequence ID" value="NZ_JBHSLW010000034.1"/>
</dbReference>
<dbReference type="Proteomes" id="UP001596053">
    <property type="component" value="Unassembled WGS sequence"/>
</dbReference>
<name>A0ABW0IY70_9HYPH</name>
<dbReference type="EMBL" id="JBHSLW010000034">
    <property type="protein sequence ID" value="MFC5421965.1"/>
    <property type="molecule type" value="Genomic_DNA"/>
</dbReference>
<protein>
    <submittedName>
        <fullName evidence="1">Uncharacterized protein</fullName>
    </submittedName>
</protein>
<reference evidence="2" key="1">
    <citation type="journal article" date="2019" name="Int. J. Syst. Evol. Microbiol.">
        <title>The Global Catalogue of Microorganisms (GCM) 10K type strain sequencing project: providing services to taxonomists for standard genome sequencing and annotation.</title>
        <authorList>
            <consortium name="The Broad Institute Genomics Platform"/>
            <consortium name="The Broad Institute Genome Sequencing Center for Infectious Disease"/>
            <person name="Wu L."/>
            <person name="Ma J."/>
        </authorList>
    </citation>
    <scope>NUCLEOTIDE SEQUENCE [LARGE SCALE GENOMIC DNA]</scope>
    <source>
        <strain evidence="2">NCAIM B.01391</strain>
    </source>
</reference>
<keyword evidence="2" id="KW-1185">Reference proteome</keyword>
<comment type="caution">
    <text evidence="1">The sequence shown here is derived from an EMBL/GenBank/DDBJ whole genome shotgun (WGS) entry which is preliminary data.</text>
</comment>
<sequence>MRTIGIEAFLAWVYREELPKAEAPGTGAGLSSAMFGAGGWDAVSRQGELMAETVSDGRVNSYGVVPLSAWYGAPPHVDAFTAHRFVGELAKLDLDLPDGWSPLQGLGLSPQEERAAIARAMPRIATEQGDRWRLHFKPVELVRRYAILGGCPPWEAQVPKARFVELHGKPQWFRIIMVEGAFGRLYEREVDGYNARSKRPYPDAYRKTYLEPDPMGAVIERAEYEVWHAALAGLTEDLNASGELIDHRISMSPRPARPWAP</sequence>